<organism evidence="3 4">
    <name type="scientific">Uliginosibacterium paludis</name>
    <dbReference type="NCBI Taxonomy" id="1615952"/>
    <lineage>
        <taxon>Bacteria</taxon>
        <taxon>Pseudomonadati</taxon>
        <taxon>Pseudomonadota</taxon>
        <taxon>Betaproteobacteria</taxon>
        <taxon>Rhodocyclales</taxon>
        <taxon>Zoogloeaceae</taxon>
        <taxon>Uliginosibacterium</taxon>
    </lineage>
</organism>
<dbReference type="Proteomes" id="UP001548590">
    <property type="component" value="Unassembled WGS sequence"/>
</dbReference>
<comment type="caution">
    <text evidence="3">The sequence shown here is derived from an EMBL/GenBank/DDBJ whole genome shotgun (WGS) entry which is preliminary data.</text>
</comment>
<dbReference type="RefSeq" id="WP_345929084.1">
    <property type="nucleotide sequence ID" value="NZ_JBDIVF010000008.1"/>
</dbReference>
<dbReference type="Gene3D" id="3.40.50.11290">
    <property type="match status" value="1"/>
</dbReference>
<keyword evidence="4" id="KW-1185">Reference proteome</keyword>
<sequence>MPRQFLAEYPEDPERYDEMFAADGEARPHYAALYDQLLGQTAPQLRELFKDVDRLIRDNGVTYNVYDDEEGSSRPWAMDPLPLIIPSDEWRTIEAGVIQRAKLFNAVLADLYGAQTLFAEGRLPPAPVLGHPGFQRPAHGITPAGGVHLHVLAVDLARSADGQWWVLNDRTQSPSGMGYALENRIITSRLFPDLFRELRVQRLAHYFATLRDSIAAFAPHEPDERVNTVLLTPGPFNETYFEHAYLARYLGFPLVEGQDLTVRDGCVWLKTLSGLRRVHAILRRMDDDYCDPLELRADSALGVPGLMDVVRAGRVLLANGIGASVIETGALAGFLPGLCRHLLGEDLKMPGVATWWCGEAPAMEEALAMTDRLVFKSAVPHPQGRRFEPVFGEDLDEDGRARLDARVRANPRDYYAQELVAISRAPMLDRGHGRKLLARPVGLRVFAVATPDGYMVMPGGLARSASEQDVRILSNQRGGGSKDVWICGETAGSPVSLLRRPVEAADLVRSGAGLSSRVVENLFWFGRYAERCDNLARYLRVALDRAADNNDSGVEWLTLAELGHAIGVLPEKCPGREAVRELVKATFDSHHPGGLASHILHLSRTGFQLRERLSSDNWRTLNALAQRVGQKPHDKVGIFEALALLDEYVSTFMTLAGFALDGMTRDHGWRFLSLGRRIERLQFQTEAIECAMRMGVKGNPDWLLEVSDSIVTYRSRYMSRPEWIAVLDLLIADDSNPRGIVFQTSGLRDYLERLNDSLGGMPDTGIEALHRRLLVLDPTLDFHPGSEALKEALATLRAASASLSDQIGLHFFSHSDDRSRVIA</sequence>
<feature type="domain" description="DUF403" evidence="1">
    <location>
        <begin position="514"/>
        <end position="812"/>
    </location>
</feature>
<feature type="domain" description="Circularly permuted ATP-grasp type 2" evidence="2">
    <location>
        <begin position="82"/>
        <end position="465"/>
    </location>
</feature>
<proteinExistence type="predicted"/>
<dbReference type="InterPro" id="IPR025841">
    <property type="entry name" value="CP_ATPgrasp_2"/>
</dbReference>
<accession>A0ABV2CRJ1</accession>
<protein>
    <submittedName>
        <fullName evidence="3">Circularly permuted type 2 ATP-grasp protein</fullName>
    </submittedName>
</protein>
<dbReference type="InterPro" id="IPR007296">
    <property type="entry name" value="DUF403"/>
</dbReference>
<evidence type="ECO:0000259" key="1">
    <source>
        <dbReference type="Pfam" id="PF04168"/>
    </source>
</evidence>
<dbReference type="Gene3D" id="3.30.1490.270">
    <property type="match status" value="1"/>
</dbReference>
<dbReference type="PANTHER" id="PTHR34595">
    <property type="entry name" value="BLR5612 PROTEIN"/>
    <property type="match status" value="1"/>
</dbReference>
<dbReference type="InterPro" id="IPR051680">
    <property type="entry name" value="ATP-dep_Glu-Cys_Ligase-2"/>
</dbReference>
<evidence type="ECO:0000259" key="2">
    <source>
        <dbReference type="Pfam" id="PF14403"/>
    </source>
</evidence>
<dbReference type="Pfam" id="PF14403">
    <property type="entry name" value="CP_ATPgrasp_2"/>
    <property type="match status" value="1"/>
</dbReference>
<evidence type="ECO:0000313" key="4">
    <source>
        <dbReference type="Proteomes" id="UP001548590"/>
    </source>
</evidence>
<name>A0ABV2CRJ1_9RHOO</name>
<reference evidence="3 4" key="1">
    <citation type="submission" date="2024-07" db="EMBL/GenBank/DDBJ databases">
        <title>Uliginosibacterium paludis KCTC:42655.</title>
        <authorList>
            <person name="Kim M.K."/>
        </authorList>
    </citation>
    <scope>NUCLEOTIDE SEQUENCE [LARGE SCALE GENOMIC DNA]</scope>
    <source>
        <strain evidence="3 4">KCTC 42655</strain>
    </source>
</reference>
<gene>
    <name evidence="3" type="ORF">ABVT11_11205</name>
</gene>
<dbReference type="EMBL" id="JBEWLZ010000005">
    <property type="protein sequence ID" value="MET1490392.1"/>
    <property type="molecule type" value="Genomic_DNA"/>
</dbReference>
<evidence type="ECO:0000313" key="3">
    <source>
        <dbReference type="EMBL" id="MET1490392.1"/>
    </source>
</evidence>
<dbReference type="Pfam" id="PF04168">
    <property type="entry name" value="Alpha-E"/>
    <property type="match status" value="1"/>
</dbReference>
<dbReference type="PANTHER" id="PTHR34595:SF2">
    <property type="entry name" value="BLR2978 PROTEIN"/>
    <property type="match status" value="1"/>
</dbReference>
<dbReference type="SUPFAM" id="SSF56059">
    <property type="entry name" value="Glutathione synthetase ATP-binding domain-like"/>
    <property type="match status" value="1"/>
</dbReference>